<keyword evidence="2" id="KW-1185">Reference proteome</keyword>
<protein>
    <submittedName>
        <fullName evidence="1">Uncharacterized protein</fullName>
    </submittedName>
</protein>
<accession>A0A2Z3HBF9</accession>
<dbReference type="KEGG" id="gog:C1280_27080"/>
<gene>
    <name evidence="1" type="ORF">C1280_27080</name>
</gene>
<evidence type="ECO:0000313" key="2">
    <source>
        <dbReference type="Proteomes" id="UP000245802"/>
    </source>
</evidence>
<dbReference type="Proteomes" id="UP000245802">
    <property type="component" value="Chromosome"/>
</dbReference>
<dbReference type="EMBL" id="CP025958">
    <property type="protein sequence ID" value="AWM40305.1"/>
    <property type="molecule type" value="Genomic_DNA"/>
</dbReference>
<evidence type="ECO:0000313" key="1">
    <source>
        <dbReference type="EMBL" id="AWM40305.1"/>
    </source>
</evidence>
<reference evidence="1 2" key="1">
    <citation type="submission" date="2018-01" db="EMBL/GenBank/DDBJ databases">
        <title>G. obscuriglobus.</title>
        <authorList>
            <person name="Franke J."/>
            <person name="Blomberg W."/>
            <person name="Selmecki A."/>
        </authorList>
    </citation>
    <scope>NUCLEOTIDE SEQUENCE [LARGE SCALE GENOMIC DNA]</scope>
    <source>
        <strain evidence="1 2">DSM 5831</strain>
    </source>
</reference>
<sequence length="381" mass="42123">MALMMELTGDSERMSTAISQEDGSAEATYRIIGDTQDQPPDADTLRTVVDGFLGGVLNLKARVVGQQYAEAGKINRVLPVVHPFRPELSASAITISGIGKSQAADSKPTGLSAVTVQYPHWTAYDLKVRFQKRPYPLVKNENIAVKSDLTYYPPDGSAGKTVTYAEEWRRFTTLTRTPTGETVSASLGSMMFKTQTGTVAPHNRNYTGQVYAYLPNEMIELNWFMVPFRYFQQYGDSKPYLTRFQNTINQYPFLGFGAGSLLFLGATPTSYIPVTPDAKLYTQGLETGADAGLLCNVKLRFLYTSREGTDVPDSSNPLLTANRNRVAAGHNLLINYSDRRYYYTVTEPTPGSDAGRHPSFDSFPFQLLFTDPLYQQPGGAI</sequence>
<dbReference type="OrthoDB" id="301487at2"/>
<dbReference type="RefSeq" id="WP_010040486.1">
    <property type="nucleotide sequence ID" value="NZ_CP025958.1"/>
</dbReference>
<organism evidence="1 2">
    <name type="scientific">Gemmata obscuriglobus</name>
    <dbReference type="NCBI Taxonomy" id="114"/>
    <lineage>
        <taxon>Bacteria</taxon>
        <taxon>Pseudomonadati</taxon>
        <taxon>Planctomycetota</taxon>
        <taxon>Planctomycetia</taxon>
        <taxon>Gemmatales</taxon>
        <taxon>Gemmataceae</taxon>
        <taxon>Gemmata</taxon>
    </lineage>
</organism>
<proteinExistence type="predicted"/>
<dbReference type="AlphaFoldDB" id="A0A2Z3HBF9"/>
<name>A0A2Z3HBF9_9BACT</name>